<organism evidence="7 8">
    <name type="scientific">Monodelphis domestica</name>
    <name type="common">Gray short-tailed opossum</name>
    <dbReference type="NCBI Taxonomy" id="13616"/>
    <lineage>
        <taxon>Eukaryota</taxon>
        <taxon>Metazoa</taxon>
        <taxon>Chordata</taxon>
        <taxon>Craniata</taxon>
        <taxon>Vertebrata</taxon>
        <taxon>Euteleostomi</taxon>
        <taxon>Mammalia</taxon>
        <taxon>Metatheria</taxon>
        <taxon>Didelphimorphia</taxon>
        <taxon>Didelphidae</taxon>
        <taxon>Monodelphis</taxon>
    </lineage>
</organism>
<dbReference type="Pfam" id="PF04505">
    <property type="entry name" value="CD225"/>
    <property type="match status" value="1"/>
</dbReference>
<reference evidence="7" key="3">
    <citation type="submission" date="2025-09" db="UniProtKB">
        <authorList>
            <consortium name="Ensembl"/>
        </authorList>
    </citation>
    <scope>IDENTIFICATION</scope>
</reference>
<dbReference type="GO" id="GO:0051607">
    <property type="term" value="P:defense response to virus"/>
    <property type="evidence" value="ECO:0000318"/>
    <property type="project" value="GO_Central"/>
</dbReference>
<reference evidence="7" key="1">
    <citation type="journal article" date="2007" name="Nature">
        <title>Genome of the marsupial Monodelphis domestica reveals innovation in non-coding sequences.</title>
        <authorList>
            <person name="Mikkelsen T.S."/>
            <person name="Wakefield M.J."/>
            <person name="Aken B."/>
            <person name="Amemiya C.T."/>
            <person name="Chang J.L."/>
            <person name="Duke S."/>
            <person name="Garber M."/>
            <person name="Gentles A.J."/>
            <person name="Goodstadt L."/>
            <person name="Heger A."/>
            <person name="Jurka J."/>
            <person name="Kamal M."/>
            <person name="Mauceli E."/>
            <person name="Searle S.M."/>
            <person name="Sharpe T."/>
            <person name="Baker M.L."/>
            <person name="Batzer M.A."/>
            <person name="Benos P.V."/>
            <person name="Belov K."/>
            <person name="Clamp M."/>
            <person name="Cook A."/>
            <person name="Cuff J."/>
            <person name="Das R."/>
            <person name="Davidow L."/>
            <person name="Deakin J.E."/>
            <person name="Fazzari M.J."/>
            <person name="Glass J.L."/>
            <person name="Grabherr M."/>
            <person name="Greally J.M."/>
            <person name="Gu W."/>
            <person name="Hore T.A."/>
            <person name="Huttley G.A."/>
            <person name="Kleber M."/>
            <person name="Jirtle R.L."/>
            <person name="Koina E."/>
            <person name="Lee J.T."/>
            <person name="Mahony S."/>
            <person name="Marra M.A."/>
            <person name="Miller R.D."/>
            <person name="Nicholls R.D."/>
            <person name="Oda M."/>
            <person name="Papenfuss A.T."/>
            <person name="Parra Z.E."/>
            <person name="Pollock D.D."/>
            <person name="Ray D.A."/>
            <person name="Schein J.E."/>
            <person name="Speed T.P."/>
            <person name="Thompson K."/>
            <person name="VandeBerg J.L."/>
            <person name="Wade C.M."/>
            <person name="Walker J.A."/>
            <person name="Waters P.D."/>
            <person name="Webber C."/>
            <person name="Weidman J.R."/>
            <person name="Xie X."/>
            <person name="Zody M.C."/>
            <person name="Baldwin J."/>
            <person name="Abdouelleil A."/>
            <person name="Abdulkadir J."/>
            <person name="Abebe A."/>
            <person name="Abera B."/>
            <person name="Abreu J."/>
            <person name="Acer S.C."/>
            <person name="Aftuck L."/>
            <person name="Alexander A."/>
            <person name="An P."/>
            <person name="Anderson E."/>
            <person name="Anderson S."/>
            <person name="Arachi H."/>
            <person name="Azer M."/>
            <person name="Bachantsang P."/>
            <person name="Barry A."/>
            <person name="Bayul T."/>
            <person name="Berlin A."/>
            <person name="Bessette D."/>
            <person name="Bloom T."/>
            <person name="Bloom T."/>
            <person name="Boguslavskiy L."/>
            <person name="Bonnet C."/>
            <person name="Boukhgalter B."/>
            <person name="Bourzgui I."/>
            <person name="Brown A."/>
            <person name="Cahill P."/>
            <person name="Channer S."/>
            <person name="Cheshatsang Y."/>
            <person name="Chuda L."/>
            <person name="Citroen M."/>
            <person name="Collymore A."/>
            <person name="Cooke P."/>
            <person name="Costello M."/>
            <person name="D'Aco K."/>
            <person name="Daza R."/>
            <person name="De Haan G."/>
            <person name="DeGray S."/>
            <person name="DeMaso C."/>
            <person name="Dhargay N."/>
            <person name="Dooley K."/>
            <person name="Dooley E."/>
            <person name="Doricent M."/>
            <person name="Dorje P."/>
            <person name="Dorjee K."/>
            <person name="Dupes A."/>
            <person name="Elong R."/>
            <person name="Falk J."/>
            <person name="Farina A."/>
            <person name="Faro S."/>
            <person name="Ferguson D."/>
            <person name="Fisher S."/>
            <person name="Foley C.D."/>
            <person name="Franke A."/>
            <person name="Friedrich D."/>
            <person name="Gadbois L."/>
            <person name="Gearin G."/>
            <person name="Gearin C.R."/>
            <person name="Giannoukos G."/>
            <person name="Goode T."/>
            <person name="Graham J."/>
            <person name="Grandbois E."/>
            <person name="Grewal S."/>
            <person name="Gyaltsen K."/>
            <person name="Hafez N."/>
            <person name="Hagos B."/>
            <person name="Hall J."/>
            <person name="Henson C."/>
            <person name="Hollinger A."/>
            <person name="Honan T."/>
            <person name="Huard M.D."/>
            <person name="Hughes L."/>
            <person name="Hurhula B."/>
            <person name="Husby M.E."/>
            <person name="Kamat A."/>
            <person name="Kanga B."/>
            <person name="Kashin S."/>
            <person name="Khazanovich D."/>
            <person name="Kisner P."/>
            <person name="Lance K."/>
            <person name="Lara M."/>
            <person name="Lee W."/>
            <person name="Lennon N."/>
            <person name="Letendre F."/>
            <person name="LeVine R."/>
            <person name="Lipovsky A."/>
            <person name="Liu X."/>
            <person name="Liu J."/>
            <person name="Liu S."/>
            <person name="Lokyitsang T."/>
            <person name="Lokyitsang Y."/>
            <person name="Lubonja R."/>
            <person name="Lui A."/>
            <person name="MacDonald P."/>
            <person name="Magnisalis V."/>
            <person name="Maru K."/>
            <person name="Matthews C."/>
            <person name="McCusker W."/>
            <person name="McDonough S."/>
            <person name="Mehta T."/>
            <person name="Meldrim J."/>
            <person name="Meneus L."/>
            <person name="Mihai O."/>
            <person name="Mihalev A."/>
            <person name="Mihova T."/>
            <person name="Mittelman R."/>
            <person name="Mlenga V."/>
            <person name="Montmayeur A."/>
            <person name="Mulrain L."/>
            <person name="Navidi A."/>
            <person name="Naylor J."/>
            <person name="Negash T."/>
            <person name="Nguyen T."/>
            <person name="Nguyen N."/>
            <person name="Nicol R."/>
            <person name="Norbu C."/>
            <person name="Norbu N."/>
            <person name="Novod N."/>
            <person name="O'Neill B."/>
            <person name="Osman S."/>
            <person name="Markiewicz E."/>
            <person name="Oyono O.L."/>
            <person name="Patti C."/>
            <person name="Phunkhang P."/>
            <person name="Pierre F."/>
            <person name="Priest M."/>
            <person name="Raghuraman S."/>
            <person name="Rege F."/>
            <person name="Reyes R."/>
            <person name="Rise C."/>
            <person name="Rogov P."/>
            <person name="Ross K."/>
            <person name="Ryan E."/>
            <person name="Settipalli S."/>
            <person name="Shea T."/>
            <person name="Sherpa N."/>
            <person name="Shi L."/>
            <person name="Shih D."/>
            <person name="Sparrow T."/>
            <person name="Spaulding J."/>
            <person name="Stalker J."/>
            <person name="Stange-Thomann N."/>
            <person name="Stavropoulos S."/>
            <person name="Stone C."/>
            <person name="Strader C."/>
            <person name="Tesfaye S."/>
            <person name="Thomson T."/>
            <person name="Thoulutsang Y."/>
            <person name="Thoulutsang D."/>
            <person name="Topham K."/>
            <person name="Topping I."/>
            <person name="Tsamla T."/>
            <person name="Vassiliev H."/>
            <person name="Vo A."/>
            <person name="Wangchuk T."/>
            <person name="Wangdi T."/>
            <person name="Weiand M."/>
            <person name="Wilkinson J."/>
            <person name="Wilson A."/>
            <person name="Yadav S."/>
            <person name="Young G."/>
            <person name="Yu Q."/>
            <person name="Zembek L."/>
            <person name="Zhong D."/>
            <person name="Zimmer A."/>
            <person name="Zwirko Z."/>
            <person name="Jaffe D.B."/>
            <person name="Alvarez P."/>
            <person name="Brockman W."/>
            <person name="Butler J."/>
            <person name="Chin C."/>
            <person name="Gnerre S."/>
            <person name="MacCallum I."/>
            <person name="Graves J.A."/>
            <person name="Ponting C.P."/>
            <person name="Breen M."/>
            <person name="Samollow P.B."/>
            <person name="Lander E.S."/>
            <person name="Lindblad-Toh K."/>
        </authorList>
    </citation>
    <scope>NUCLEOTIDE SEQUENCE [LARGE SCALE GENOMIC DNA]</scope>
</reference>
<accession>A0A5F8HAS6</accession>
<dbReference type="Ensembl" id="ENSMODT00000055034.1">
    <property type="protein sequence ID" value="ENSMODP00000056918.1"/>
    <property type="gene ID" value="ENSMODG00000038601.1"/>
</dbReference>
<proteinExistence type="inferred from homology"/>
<evidence type="ECO:0000256" key="6">
    <source>
        <dbReference type="SAM" id="Phobius"/>
    </source>
</evidence>
<dbReference type="KEGG" id="mdo:103106173"/>
<name>A0A5F8HAS6_MONDO</name>
<evidence type="ECO:0000256" key="4">
    <source>
        <dbReference type="ARBA" id="ARBA00022989"/>
    </source>
</evidence>
<dbReference type="Bgee" id="ENSMODG00000038601">
    <property type="expression patterns" value="Expressed in lung and 17 other cell types or tissues"/>
</dbReference>
<feature type="transmembrane region" description="Helical" evidence="6">
    <location>
        <begin position="26"/>
        <end position="50"/>
    </location>
</feature>
<dbReference type="InterPro" id="IPR051517">
    <property type="entry name" value="IFITM_antiviral_protein"/>
</dbReference>
<dbReference type="GO" id="GO:0060337">
    <property type="term" value="P:type I interferon-mediated signaling pathway"/>
    <property type="evidence" value="ECO:0000318"/>
    <property type="project" value="GO_Central"/>
</dbReference>
<dbReference type="AlphaFoldDB" id="A0A5F8HAS6"/>
<evidence type="ECO:0000256" key="1">
    <source>
        <dbReference type="ARBA" id="ARBA00004370"/>
    </source>
</evidence>
<dbReference type="InParanoid" id="A0A5F8HAS6"/>
<dbReference type="GeneID" id="103106173"/>
<dbReference type="GO" id="GO:0035456">
    <property type="term" value="P:response to interferon-beta"/>
    <property type="evidence" value="ECO:0000318"/>
    <property type="project" value="GO_Central"/>
</dbReference>
<keyword evidence="5 6" id="KW-0472">Membrane</keyword>
<evidence type="ECO:0000256" key="3">
    <source>
        <dbReference type="ARBA" id="ARBA00022692"/>
    </source>
</evidence>
<protein>
    <submittedName>
        <fullName evidence="7">Dispanin subfamily A member 2b-like</fullName>
    </submittedName>
</protein>
<dbReference type="RefSeq" id="XP_007505909.1">
    <property type="nucleotide sequence ID" value="XM_007505847.3"/>
</dbReference>
<evidence type="ECO:0000313" key="7">
    <source>
        <dbReference type="Ensembl" id="ENSMODP00000056918.1"/>
    </source>
</evidence>
<comment type="subcellular location">
    <subcellularLocation>
        <location evidence="1">Membrane</location>
    </subcellularLocation>
</comment>
<dbReference type="PANTHER" id="PTHR13999:SF4">
    <property type="entry name" value="INTERFERON-INDUCED TRANSMEMBRANE PROTEIN 3"/>
    <property type="match status" value="1"/>
</dbReference>
<dbReference type="STRING" id="13616.ENSMODP00000056918"/>
<dbReference type="Proteomes" id="UP000002280">
    <property type="component" value="Unplaced"/>
</dbReference>
<evidence type="ECO:0000256" key="5">
    <source>
        <dbReference type="ARBA" id="ARBA00023136"/>
    </source>
</evidence>
<evidence type="ECO:0000313" key="8">
    <source>
        <dbReference type="Proteomes" id="UP000002280"/>
    </source>
</evidence>
<sequence>MPDHTVIPMQPVEPERRLGRDPPKDYLLFSLFNTVVLGNPCCLGFVALIYSVKSRDRKLVGDLNGALTYAKTSRQINLVAIVLNVLLLVGVLVILFLFLLPMSKALVQNSSNPPY</sequence>
<dbReference type="OMA" id="NISXERP"/>
<dbReference type="GeneTree" id="ENSGT00950000182857"/>
<dbReference type="GO" id="GO:0035455">
    <property type="term" value="P:response to interferon-alpha"/>
    <property type="evidence" value="ECO:0000318"/>
    <property type="project" value="GO_Central"/>
</dbReference>
<keyword evidence="8" id="KW-1185">Reference proteome</keyword>
<feature type="transmembrane region" description="Helical" evidence="6">
    <location>
        <begin position="78"/>
        <end position="100"/>
    </location>
</feature>
<gene>
    <name evidence="7" type="primary">LOC103106173</name>
</gene>
<dbReference type="GO" id="GO:0005886">
    <property type="term" value="C:plasma membrane"/>
    <property type="evidence" value="ECO:0000318"/>
    <property type="project" value="GO_Central"/>
</dbReference>
<dbReference type="InterPro" id="IPR007593">
    <property type="entry name" value="CD225/Dispanin_fam"/>
</dbReference>
<dbReference type="PANTHER" id="PTHR13999">
    <property type="entry name" value="INTERFERON INDUCIBLE TRANSMEMBRANE PROTEIN"/>
    <property type="match status" value="1"/>
</dbReference>
<dbReference type="GO" id="GO:0045071">
    <property type="term" value="P:negative regulation of viral genome replication"/>
    <property type="evidence" value="ECO:0000318"/>
    <property type="project" value="GO_Central"/>
</dbReference>
<dbReference type="GO" id="GO:0034341">
    <property type="term" value="P:response to type II interferon"/>
    <property type="evidence" value="ECO:0000318"/>
    <property type="project" value="GO_Central"/>
</dbReference>
<keyword evidence="3 6" id="KW-0812">Transmembrane</keyword>
<dbReference type="GO" id="GO:0046597">
    <property type="term" value="P:host-mediated suppression of symbiont invasion"/>
    <property type="evidence" value="ECO:0000318"/>
    <property type="project" value="GO_Central"/>
</dbReference>
<comment type="similarity">
    <text evidence="2">Belongs to the CD225/Dispanin family.</text>
</comment>
<reference evidence="7" key="2">
    <citation type="submission" date="2025-08" db="UniProtKB">
        <authorList>
            <consortium name="Ensembl"/>
        </authorList>
    </citation>
    <scope>IDENTIFICATION</scope>
</reference>
<keyword evidence="4 6" id="KW-1133">Transmembrane helix</keyword>
<evidence type="ECO:0000256" key="2">
    <source>
        <dbReference type="ARBA" id="ARBA00006843"/>
    </source>
</evidence>